<feature type="non-terminal residue" evidence="1">
    <location>
        <position position="1"/>
    </location>
</feature>
<reference evidence="1" key="1">
    <citation type="journal article" date="2018" name="Genome Biol.">
        <title>SKESA: strategic k-mer extension for scrupulous assemblies.</title>
        <authorList>
            <person name="Souvorov A."/>
            <person name="Agarwala R."/>
            <person name="Lipman D.J."/>
        </authorList>
    </citation>
    <scope>NUCLEOTIDE SEQUENCE</scope>
    <source>
        <strain evidence="1">MA.CK_00/00001968</strain>
    </source>
</reference>
<comment type="caution">
    <text evidence="1">The sequence shown here is derived from an EMBL/GenBank/DDBJ whole genome shotgun (WGS) entry which is preliminary data.</text>
</comment>
<reference evidence="1" key="2">
    <citation type="submission" date="2020-02" db="EMBL/GenBank/DDBJ databases">
        <authorList>
            <consortium name="NCBI Pathogen Detection Project"/>
        </authorList>
    </citation>
    <scope>NUCLEOTIDE SEQUENCE</scope>
    <source>
        <strain evidence="1">MA.CK_00/00001968</strain>
    </source>
</reference>
<organism evidence="1">
    <name type="scientific">Salmonella enterica</name>
    <name type="common">Salmonella choleraesuis</name>
    <dbReference type="NCBI Taxonomy" id="28901"/>
    <lineage>
        <taxon>Bacteria</taxon>
        <taxon>Pseudomonadati</taxon>
        <taxon>Pseudomonadota</taxon>
        <taxon>Gammaproteobacteria</taxon>
        <taxon>Enterobacterales</taxon>
        <taxon>Enterobacteriaceae</taxon>
        <taxon>Salmonella</taxon>
    </lineage>
</organism>
<accession>A0A743P568</accession>
<dbReference type="AlphaFoldDB" id="A0A743P568"/>
<evidence type="ECO:0008006" key="2">
    <source>
        <dbReference type="Google" id="ProtNLM"/>
    </source>
</evidence>
<protein>
    <recommendedName>
        <fullName evidence="2">Integrase</fullName>
    </recommendedName>
</protein>
<dbReference type="EMBL" id="DAAUQX010000105">
    <property type="protein sequence ID" value="HAF2131169.1"/>
    <property type="molecule type" value="Genomic_DNA"/>
</dbReference>
<name>A0A743P568_SALER</name>
<sequence>ALAHIDTNEVRIIYNRTRYKEQRRDMMEWWMDHVEAASYGRTCTGSVAALKINIIQGNK</sequence>
<proteinExistence type="predicted"/>
<evidence type="ECO:0000313" key="1">
    <source>
        <dbReference type="EMBL" id="HAF2131169.1"/>
    </source>
</evidence>
<gene>
    <name evidence="1" type="ORF">G9F27_005524</name>
</gene>